<gene>
    <name evidence="2" type="ORF">LPB140_04950</name>
</gene>
<accession>A0A1L3JAU9</accession>
<keyword evidence="1" id="KW-1133">Transmembrane helix</keyword>
<dbReference type="KEGG" id="sphl:LPB140_04950"/>
<name>A0A1L3JAU9_9SPHN</name>
<keyword evidence="3" id="KW-1185">Reference proteome</keyword>
<dbReference type="EMBL" id="CP018154">
    <property type="protein sequence ID" value="APG62257.1"/>
    <property type="molecule type" value="Genomic_DNA"/>
</dbReference>
<feature type="transmembrane region" description="Helical" evidence="1">
    <location>
        <begin position="66"/>
        <end position="84"/>
    </location>
</feature>
<dbReference type="Proteomes" id="UP000242561">
    <property type="component" value="Chromosome"/>
</dbReference>
<keyword evidence="1" id="KW-0472">Membrane</keyword>
<dbReference type="STRING" id="1913578.LPB140_04950"/>
<evidence type="ECO:0000313" key="2">
    <source>
        <dbReference type="EMBL" id="APG62257.1"/>
    </source>
</evidence>
<organism evidence="2 3">
    <name type="scientific">Sphingorhabdus lutea</name>
    <dbReference type="NCBI Taxonomy" id="1913578"/>
    <lineage>
        <taxon>Bacteria</taxon>
        <taxon>Pseudomonadati</taxon>
        <taxon>Pseudomonadota</taxon>
        <taxon>Alphaproteobacteria</taxon>
        <taxon>Sphingomonadales</taxon>
        <taxon>Sphingomonadaceae</taxon>
        <taxon>Sphingorhabdus</taxon>
    </lineage>
</organism>
<sequence>MFSKFLPIIFIEEISTKARFIMVQDEYAYVGRGEYWKYFFTIGIVSIGLLVGMIFCLLSLELLLTLILGLALFSLGIYFRIIMARRCRDIGWPVELVWISCGFQIFLGFVTQKTFDPNIMQDNPPSIFILLLVFSDLFLAIIIGCIAGPDRGRKKKLAGINSDDLPSKYSVYHDLEPSQKSNINRNEDRWREVFYSQEDQRKPAKMTFNDKVTTEQKDSLYLPNKPTIFGRKRT</sequence>
<reference evidence="2 3" key="1">
    <citation type="submission" date="2016-11" db="EMBL/GenBank/DDBJ databases">
        <title>Sphingorhabdus sp. LPB0140, isolated from marine environment.</title>
        <authorList>
            <person name="Kim E."/>
            <person name="Yi H."/>
        </authorList>
    </citation>
    <scope>NUCLEOTIDE SEQUENCE [LARGE SCALE GENOMIC DNA]</scope>
    <source>
        <strain evidence="2 3">LPB0140</strain>
    </source>
</reference>
<feature type="transmembrane region" description="Helical" evidence="1">
    <location>
        <begin position="38"/>
        <end position="60"/>
    </location>
</feature>
<keyword evidence="1" id="KW-0812">Transmembrane</keyword>
<evidence type="ECO:0008006" key="4">
    <source>
        <dbReference type="Google" id="ProtNLM"/>
    </source>
</evidence>
<feature type="transmembrane region" description="Helical" evidence="1">
    <location>
        <begin position="96"/>
        <end position="115"/>
    </location>
</feature>
<proteinExistence type="predicted"/>
<protein>
    <recommendedName>
        <fullName evidence="4">DUF805 domain-containing protein</fullName>
    </recommendedName>
</protein>
<evidence type="ECO:0000313" key="3">
    <source>
        <dbReference type="Proteomes" id="UP000242561"/>
    </source>
</evidence>
<evidence type="ECO:0000256" key="1">
    <source>
        <dbReference type="SAM" id="Phobius"/>
    </source>
</evidence>
<feature type="transmembrane region" description="Helical" evidence="1">
    <location>
        <begin position="127"/>
        <end position="147"/>
    </location>
</feature>
<dbReference type="AlphaFoldDB" id="A0A1L3JAU9"/>